<dbReference type="AlphaFoldDB" id="A0A811Z155"/>
<protein>
    <submittedName>
        <fullName evidence="1">(raccoon dog) hypothetical protein</fullName>
    </submittedName>
</protein>
<keyword evidence="2" id="KW-1185">Reference proteome</keyword>
<reference evidence="1" key="1">
    <citation type="submission" date="2020-12" db="EMBL/GenBank/DDBJ databases">
        <authorList>
            <consortium name="Molecular Ecology Group"/>
        </authorList>
    </citation>
    <scope>NUCLEOTIDE SEQUENCE</scope>
    <source>
        <strain evidence="1">TBG_1078</strain>
    </source>
</reference>
<sequence>MRQDKILPVFYGYNIVAKSFGVTWTLTDYFSPVGRAPCPGKRGTAGMGATPWPVTQRTLVGNLVLNHS</sequence>
<evidence type="ECO:0000313" key="1">
    <source>
        <dbReference type="EMBL" id="CAD7681214.1"/>
    </source>
</evidence>
<comment type="caution">
    <text evidence="1">The sequence shown here is derived from an EMBL/GenBank/DDBJ whole genome shotgun (WGS) entry which is preliminary data.</text>
</comment>
<name>A0A811Z155_NYCPR</name>
<evidence type="ECO:0000313" key="2">
    <source>
        <dbReference type="Proteomes" id="UP000645828"/>
    </source>
</evidence>
<proteinExistence type="predicted"/>
<dbReference type="EMBL" id="CAJHUB010000751">
    <property type="protein sequence ID" value="CAD7681214.1"/>
    <property type="molecule type" value="Genomic_DNA"/>
</dbReference>
<dbReference type="Proteomes" id="UP000645828">
    <property type="component" value="Unassembled WGS sequence"/>
</dbReference>
<organism evidence="1 2">
    <name type="scientific">Nyctereutes procyonoides</name>
    <name type="common">Raccoon dog</name>
    <name type="synonym">Canis procyonoides</name>
    <dbReference type="NCBI Taxonomy" id="34880"/>
    <lineage>
        <taxon>Eukaryota</taxon>
        <taxon>Metazoa</taxon>
        <taxon>Chordata</taxon>
        <taxon>Craniata</taxon>
        <taxon>Vertebrata</taxon>
        <taxon>Euteleostomi</taxon>
        <taxon>Mammalia</taxon>
        <taxon>Eutheria</taxon>
        <taxon>Laurasiatheria</taxon>
        <taxon>Carnivora</taxon>
        <taxon>Caniformia</taxon>
        <taxon>Canidae</taxon>
        <taxon>Nyctereutes</taxon>
    </lineage>
</organism>
<gene>
    <name evidence="1" type="ORF">NYPRO_LOCUS14006</name>
</gene>
<accession>A0A811Z155</accession>